<sequence>MKYTAFIFLVSLAISCNKIKETNTDLTEVSDSLMGRPKPSNLFDKYPLVTLLRMPSTELGCIFEKELGYHHNLYNCSNKSYINKGDPCNQTTQYYEGFQIGDETTAKIDSSFQHIDLKFEHGNLRQINILLRDSLLINDARKKFLLPIDRVNFPENITEISFGENTYYKNKPTDSNYTKWISLTGFDHMGAAEYGCQ</sequence>
<evidence type="ECO:0008006" key="3">
    <source>
        <dbReference type="Google" id="ProtNLM"/>
    </source>
</evidence>
<gene>
    <name evidence="1" type="ORF">LXM26_04050</name>
</gene>
<dbReference type="PROSITE" id="PS51257">
    <property type="entry name" value="PROKAR_LIPOPROTEIN"/>
    <property type="match status" value="1"/>
</dbReference>
<accession>A0A9X1PKV4</accession>
<dbReference type="EMBL" id="JAJTTC010000001">
    <property type="protein sequence ID" value="MCF0060651.1"/>
    <property type="molecule type" value="Genomic_DNA"/>
</dbReference>
<evidence type="ECO:0000313" key="2">
    <source>
        <dbReference type="Proteomes" id="UP001139000"/>
    </source>
</evidence>
<comment type="caution">
    <text evidence="1">The sequence shown here is derived from an EMBL/GenBank/DDBJ whole genome shotgun (WGS) entry which is preliminary data.</text>
</comment>
<evidence type="ECO:0000313" key="1">
    <source>
        <dbReference type="EMBL" id="MCF0060651.1"/>
    </source>
</evidence>
<organism evidence="1 2">
    <name type="scientific">Dyadobacter chenwenxiniae</name>
    <dbReference type="NCBI Taxonomy" id="2906456"/>
    <lineage>
        <taxon>Bacteria</taxon>
        <taxon>Pseudomonadati</taxon>
        <taxon>Bacteroidota</taxon>
        <taxon>Cytophagia</taxon>
        <taxon>Cytophagales</taxon>
        <taxon>Spirosomataceae</taxon>
        <taxon>Dyadobacter</taxon>
    </lineage>
</organism>
<reference evidence="1" key="1">
    <citation type="submission" date="2021-12" db="EMBL/GenBank/DDBJ databases">
        <title>Novel species in genus Dyadobacter.</title>
        <authorList>
            <person name="Ma C."/>
        </authorList>
    </citation>
    <scope>NUCLEOTIDE SEQUENCE</scope>
    <source>
        <strain evidence="1">LJ419</strain>
    </source>
</reference>
<dbReference type="RefSeq" id="WP_234653556.1">
    <property type="nucleotide sequence ID" value="NZ_CP094997.1"/>
</dbReference>
<dbReference type="Proteomes" id="UP001139000">
    <property type="component" value="Unassembled WGS sequence"/>
</dbReference>
<proteinExistence type="predicted"/>
<protein>
    <recommendedName>
        <fullName evidence="3">Lipoprotein</fullName>
    </recommendedName>
</protein>
<name>A0A9X1PKV4_9BACT</name>
<keyword evidence="2" id="KW-1185">Reference proteome</keyword>
<dbReference type="AlphaFoldDB" id="A0A9X1PKV4"/>